<proteinExistence type="predicted"/>
<comment type="caution">
    <text evidence="2">The sequence shown here is derived from an EMBL/GenBank/DDBJ whole genome shotgun (WGS) entry which is preliminary data.</text>
</comment>
<dbReference type="InterPro" id="IPR043917">
    <property type="entry name" value="DUF5753"/>
</dbReference>
<name>A0ABN0W126_9ACTN</name>
<dbReference type="CDD" id="cd00093">
    <property type="entry name" value="HTH_XRE"/>
    <property type="match status" value="1"/>
</dbReference>
<dbReference type="InterPro" id="IPR010982">
    <property type="entry name" value="Lambda_DNA-bd_dom_sf"/>
</dbReference>
<dbReference type="SUPFAM" id="SSF47413">
    <property type="entry name" value="lambda repressor-like DNA-binding domains"/>
    <property type="match status" value="1"/>
</dbReference>
<reference evidence="2 3" key="1">
    <citation type="journal article" date="2019" name="Int. J. Syst. Evol. Microbiol.">
        <title>The Global Catalogue of Microorganisms (GCM) 10K type strain sequencing project: providing services to taxonomists for standard genome sequencing and annotation.</title>
        <authorList>
            <consortium name="The Broad Institute Genomics Platform"/>
            <consortium name="The Broad Institute Genome Sequencing Center for Infectious Disease"/>
            <person name="Wu L."/>
            <person name="Ma J."/>
        </authorList>
    </citation>
    <scope>NUCLEOTIDE SEQUENCE [LARGE SCALE GENOMIC DNA]</scope>
    <source>
        <strain evidence="2 3">JCM 3146</strain>
    </source>
</reference>
<dbReference type="Pfam" id="PF19054">
    <property type="entry name" value="DUF5753"/>
    <property type="match status" value="1"/>
</dbReference>
<evidence type="ECO:0000259" key="1">
    <source>
        <dbReference type="PROSITE" id="PS50943"/>
    </source>
</evidence>
<dbReference type="Pfam" id="PF13560">
    <property type="entry name" value="HTH_31"/>
    <property type="match status" value="1"/>
</dbReference>
<evidence type="ECO:0000313" key="2">
    <source>
        <dbReference type="EMBL" id="GAA0322389.1"/>
    </source>
</evidence>
<keyword evidence="3" id="KW-1185">Reference proteome</keyword>
<dbReference type="Gene3D" id="1.10.260.40">
    <property type="entry name" value="lambda repressor-like DNA-binding domains"/>
    <property type="match status" value="1"/>
</dbReference>
<dbReference type="RefSeq" id="WP_252799597.1">
    <property type="nucleotide sequence ID" value="NZ_BAAABM010000007.1"/>
</dbReference>
<evidence type="ECO:0000313" key="3">
    <source>
        <dbReference type="Proteomes" id="UP001501822"/>
    </source>
</evidence>
<accession>A0ABN0W126</accession>
<dbReference type="Proteomes" id="UP001501822">
    <property type="component" value="Unassembled WGS sequence"/>
</dbReference>
<dbReference type="EMBL" id="BAAABM010000007">
    <property type="protein sequence ID" value="GAA0322389.1"/>
    <property type="molecule type" value="Genomic_DNA"/>
</dbReference>
<gene>
    <name evidence="2" type="ORF">GCM10010151_10270</name>
</gene>
<feature type="domain" description="HTH cro/C1-type" evidence="1">
    <location>
        <begin position="15"/>
        <end position="69"/>
    </location>
</feature>
<dbReference type="SMART" id="SM00530">
    <property type="entry name" value="HTH_XRE"/>
    <property type="match status" value="1"/>
</dbReference>
<protein>
    <submittedName>
        <fullName evidence="2">Helix-turn-helix transcriptional regulator</fullName>
    </submittedName>
</protein>
<dbReference type="InterPro" id="IPR001387">
    <property type="entry name" value="Cro/C1-type_HTH"/>
</dbReference>
<dbReference type="PROSITE" id="PS50943">
    <property type="entry name" value="HTH_CROC1"/>
    <property type="match status" value="1"/>
</dbReference>
<organism evidence="2 3">
    <name type="scientific">Actinoallomurus spadix</name>
    <dbReference type="NCBI Taxonomy" id="79912"/>
    <lineage>
        <taxon>Bacteria</taxon>
        <taxon>Bacillati</taxon>
        <taxon>Actinomycetota</taxon>
        <taxon>Actinomycetes</taxon>
        <taxon>Streptosporangiales</taxon>
        <taxon>Thermomonosporaceae</taxon>
        <taxon>Actinoallomurus</taxon>
    </lineage>
</organism>
<sequence>MSASLVLRRRLAGELRALRLQTGLSQEQVAEYLDASAYKIVRIENAQSSIGMSDLRQLLTLYKVDAETRDRLIDLGRNARKRGGWWSSYRDVLPGPYVQLEAEASLIRNYQPSMVPGLLQTPDYARAVVQSSSLAISPDEIERRVTVRMKRQERLYDAENPLELHALIDEAVLYRQAGEERVMQAQLEHLIEAAALDNVSLRVLPYDAGLYPAVGNPFVILTFAESVDPDVALCENRVGEKYFHDAEEVSGFHADFRQMTKVSLDEAASVKLIKRTITEVGTQR</sequence>